<dbReference type="EMBL" id="CATVXE010000054">
    <property type="protein sequence ID" value="CAJ0698394.1"/>
    <property type="molecule type" value="Genomic_DNA"/>
</dbReference>
<dbReference type="Pfam" id="PF00717">
    <property type="entry name" value="Peptidase_S24"/>
    <property type="match status" value="1"/>
</dbReference>
<dbReference type="PANTHER" id="PTHR40661">
    <property type="match status" value="1"/>
</dbReference>
<dbReference type="Gene3D" id="1.10.260.40">
    <property type="entry name" value="lambda repressor-like DNA-binding domains"/>
    <property type="match status" value="1"/>
</dbReference>
<evidence type="ECO:0000259" key="4">
    <source>
        <dbReference type="PROSITE" id="PS50943"/>
    </source>
</evidence>
<reference evidence="5" key="1">
    <citation type="submission" date="2023-07" db="EMBL/GenBank/DDBJ databases">
        <authorList>
            <person name="Peeters C."/>
        </authorList>
    </citation>
    <scope>NUCLEOTIDE SEQUENCE</scope>
    <source>
        <strain evidence="5">R-77591</strain>
    </source>
</reference>
<sequence length="214" mass="23427">MTLRGIEDQKVIAEMGGVTEGAASQWLNGGTKTLKASTLARLSKRLRVNQEWLRTGVPPIESDAASSSEFDDFSMLPRLAVKAAGSAGRGTLVFVEEERGGRLAFRRDFLRGEGVKESEAAIIYVTGDSMQPTIPDGAVVLVDKSMRELRDNKIYAILVNGELKIKRLRRGIGGGIVIVSDNPDKTNHPDITVPPDKENFLQICGRVFWMGTRL</sequence>
<dbReference type="CDD" id="cd06529">
    <property type="entry name" value="S24_LexA-like"/>
    <property type="match status" value="1"/>
</dbReference>
<comment type="caution">
    <text evidence="5">The sequence shown here is derived from an EMBL/GenBank/DDBJ whole genome shotgun (WGS) entry which is preliminary data.</text>
</comment>
<gene>
    <name evidence="5" type="primary">prtR</name>
    <name evidence="5" type="ORF">R77591_04978</name>
</gene>
<evidence type="ECO:0000313" key="5">
    <source>
        <dbReference type="EMBL" id="CAJ0698394.1"/>
    </source>
</evidence>
<dbReference type="GO" id="GO:0003677">
    <property type="term" value="F:DNA binding"/>
    <property type="evidence" value="ECO:0007669"/>
    <property type="project" value="UniProtKB-KW"/>
</dbReference>
<dbReference type="Gene3D" id="2.10.109.10">
    <property type="entry name" value="Umud Fragment, subunit A"/>
    <property type="match status" value="1"/>
</dbReference>
<dbReference type="InterPro" id="IPR001387">
    <property type="entry name" value="Cro/C1-type_HTH"/>
</dbReference>
<dbReference type="SUPFAM" id="SSF51306">
    <property type="entry name" value="LexA/Signal peptidase"/>
    <property type="match status" value="1"/>
</dbReference>
<dbReference type="InterPro" id="IPR036286">
    <property type="entry name" value="LexA/Signal_pep-like_sf"/>
</dbReference>
<proteinExistence type="predicted"/>
<dbReference type="InterPro" id="IPR015927">
    <property type="entry name" value="Peptidase_S24_S26A/B/C"/>
</dbReference>
<dbReference type="CDD" id="cd00093">
    <property type="entry name" value="HTH_XRE"/>
    <property type="match status" value="1"/>
</dbReference>
<protein>
    <submittedName>
        <fullName evidence="5">HTH-type transcriptional regulator PrtR</fullName>
    </submittedName>
</protein>
<organism evidence="5 6">
    <name type="scientific">Ralstonia mannitolilytica</name>
    <dbReference type="NCBI Taxonomy" id="105219"/>
    <lineage>
        <taxon>Bacteria</taxon>
        <taxon>Pseudomonadati</taxon>
        <taxon>Pseudomonadota</taxon>
        <taxon>Betaproteobacteria</taxon>
        <taxon>Burkholderiales</taxon>
        <taxon>Burkholderiaceae</taxon>
        <taxon>Ralstonia</taxon>
    </lineage>
</organism>
<name>A0AAD2B4K9_9RALS</name>
<keyword evidence="1" id="KW-0805">Transcription regulation</keyword>
<dbReference type="AlphaFoldDB" id="A0AAD2B4K9"/>
<evidence type="ECO:0000313" key="6">
    <source>
        <dbReference type="Proteomes" id="UP001190002"/>
    </source>
</evidence>
<dbReference type="InterPro" id="IPR010982">
    <property type="entry name" value="Lambda_DNA-bd_dom_sf"/>
</dbReference>
<dbReference type="InterPro" id="IPR039418">
    <property type="entry name" value="LexA-like"/>
</dbReference>
<evidence type="ECO:0000256" key="3">
    <source>
        <dbReference type="ARBA" id="ARBA00023163"/>
    </source>
</evidence>
<dbReference type="Proteomes" id="UP001190002">
    <property type="component" value="Unassembled WGS sequence"/>
</dbReference>
<keyword evidence="3" id="KW-0804">Transcription</keyword>
<evidence type="ECO:0000256" key="1">
    <source>
        <dbReference type="ARBA" id="ARBA00023015"/>
    </source>
</evidence>
<accession>A0AAD2B4K9</accession>
<dbReference type="PROSITE" id="PS50943">
    <property type="entry name" value="HTH_CROC1"/>
    <property type="match status" value="1"/>
</dbReference>
<evidence type="ECO:0000256" key="2">
    <source>
        <dbReference type="ARBA" id="ARBA00023125"/>
    </source>
</evidence>
<keyword evidence="2" id="KW-0238">DNA-binding</keyword>
<feature type="domain" description="HTH cro/C1-type" evidence="4">
    <location>
        <begin position="9"/>
        <end position="53"/>
    </location>
</feature>
<dbReference type="PANTHER" id="PTHR40661:SF3">
    <property type="entry name" value="FELS-1 PROPHAGE TRANSCRIPTIONAL REGULATOR"/>
    <property type="match status" value="1"/>
</dbReference>
<dbReference type="SUPFAM" id="SSF47413">
    <property type="entry name" value="lambda repressor-like DNA-binding domains"/>
    <property type="match status" value="1"/>
</dbReference>